<proteinExistence type="predicted"/>
<dbReference type="Proteomes" id="UP000199022">
    <property type="component" value="Unassembled WGS sequence"/>
</dbReference>
<dbReference type="EMBL" id="FOMD01000002">
    <property type="protein sequence ID" value="SFC93490.1"/>
    <property type="molecule type" value="Genomic_DNA"/>
</dbReference>
<keyword evidence="3" id="KW-1185">Reference proteome</keyword>
<dbReference type="AlphaFoldDB" id="A0A1I1NIC4"/>
<evidence type="ECO:0008006" key="4">
    <source>
        <dbReference type="Google" id="ProtNLM"/>
    </source>
</evidence>
<accession>A0A1I1NIC4</accession>
<protein>
    <recommendedName>
        <fullName evidence="4">Helix-turn-helix domain-containing protein</fullName>
    </recommendedName>
</protein>
<evidence type="ECO:0000313" key="3">
    <source>
        <dbReference type="Proteomes" id="UP000199022"/>
    </source>
</evidence>
<gene>
    <name evidence="2" type="ORF">SAMN05661030_2001</name>
</gene>
<feature type="region of interest" description="Disordered" evidence="1">
    <location>
        <begin position="1"/>
        <end position="23"/>
    </location>
</feature>
<name>A0A1I1NIC4_9ACTN</name>
<evidence type="ECO:0000313" key="2">
    <source>
        <dbReference type="EMBL" id="SFC93490.1"/>
    </source>
</evidence>
<reference evidence="3" key="1">
    <citation type="submission" date="2016-10" db="EMBL/GenBank/DDBJ databases">
        <authorList>
            <person name="Varghese N."/>
            <person name="Submissions S."/>
        </authorList>
    </citation>
    <scope>NUCLEOTIDE SEQUENCE [LARGE SCALE GENOMIC DNA]</scope>
    <source>
        <strain evidence="3">DSM 45962</strain>
    </source>
</reference>
<sequence>MTAVSSEAGDGGAAQLPATPSVDNLGVRTDLVTACRLALGVGSTTAYALAGRGELPFPVYRVGRQWVVPTAGLRTFLGLVPSTPVVP</sequence>
<organism evidence="2 3">
    <name type="scientific">Klenkia taihuensis</name>
    <dbReference type="NCBI Taxonomy" id="1225127"/>
    <lineage>
        <taxon>Bacteria</taxon>
        <taxon>Bacillati</taxon>
        <taxon>Actinomycetota</taxon>
        <taxon>Actinomycetes</taxon>
        <taxon>Geodermatophilales</taxon>
        <taxon>Geodermatophilaceae</taxon>
        <taxon>Klenkia</taxon>
    </lineage>
</organism>
<evidence type="ECO:0000256" key="1">
    <source>
        <dbReference type="SAM" id="MobiDB-lite"/>
    </source>
</evidence>